<protein>
    <submittedName>
        <fullName evidence="2">Uncharacterized protein</fullName>
    </submittedName>
</protein>
<dbReference type="EMBL" id="KZ613474">
    <property type="protein sequence ID" value="PMD23577.1"/>
    <property type="molecule type" value="Genomic_DNA"/>
</dbReference>
<organism evidence="2 3">
    <name type="scientific">Hyaloscypha hepaticicola</name>
    <dbReference type="NCBI Taxonomy" id="2082293"/>
    <lineage>
        <taxon>Eukaryota</taxon>
        <taxon>Fungi</taxon>
        <taxon>Dikarya</taxon>
        <taxon>Ascomycota</taxon>
        <taxon>Pezizomycotina</taxon>
        <taxon>Leotiomycetes</taxon>
        <taxon>Helotiales</taxon>
        <taxon>Hyaloscyphaceae</taxon>
        <taxon>Hyaloscypha</taxon>
    </lineage>
</organism>
<proteinExistence type="predicted"/>
<reference evidence="2 3" key="1">
    <citation type="submission" date="2016-05" db="EMBL/GenBank/DDBJ databases">
        <title>A degradative enzymes factory behind the ericoid mycorrhizal symbiosis.</title>
        <authorList>
            <consortium name="DOE Joint Genome Institute"/>
            <person name="Martino E."/>
            <person name="Morin E."/>
            <person name="Grelet G."/>
            <person name="Kuo A."/>
            <person name="Kohler A."/>
            <person name="Daghino S."/>
            <person name="Barry K."/>
            <person name="Choi C."/>
            <person name="Cichocki N."/>
            <person name="Clum A."/>
            <person name="Copeland A."/>
            <person name="Hainaut M."/>
            <person name="Haridas S."/>
            <person name="Labutti K."/>
            <person name="Lindquist E."/>
            <person name="Lipzen A."/>
            <person name="Khouja H.-R."/>
            <person name="Murat C."/>
            <person name="Ohm R."/>
            <person name="Olson A."/>
            <person name="Spatafora J."/>
            <person name="Veneault-Fourrey C."/>
            <person name="Henrissat B."/>
            <person name="Grigoriev I."/>
            <person name="Martin F."/>
            <person name="Perotto S."/>
        </authorList>
    </citation>
    <scope>NUCLEOTIDE SEQUENCE [LARGE SCALE GENOMIC DNA]</scope>
    <source>
        <strain evidence="2 3">UAMH 7357</strain>
    </source>
</reference>
<feature type="region of interest" description="Disordered" evidence="1">
    <location>
        <begin position="1"/>
        <end position="42"/>
    </location>
</feature>
<name>A0A2J6QBE0_9HELO</name>
<dbReference type="Proteomes" id="UP000235672">
    <property type="component" value="Unassembled WGS sequence"/>
</dbReference>
<accession>A0A2J6QBE0</accession>
<evidence type="ECO:0000313" key="2">
    <source>
        <dbReference type="EMBL" id="PMD23577.1"/>
    </source>
</evidence>
<evidence type="ECO:0000313" key="3">
    <source>
        <dbReference type="Proteomes" id="UP000235672"/>
    </source>
</evidence>
<gene>
    <name evidence="2" type="ORF">NA56DRAFT_746597</name>
</gene>
<dbReference type="AlphaFoldDB" id="A0A2J6QBE0"/>
<sequence>MGGTLKEGGSNLGSSVAPAGGAGRAPSLDPPGPQRPRTDAAALAGARPRANVNCLISCSHLLSSMISGSVCPRNFDDGEEVFASVVHCQCPSYCCTMGFEVLECTKSYGSMGLSMYELVVVDCGCSRKIGENHWFVDIAQSDAKRIFLRLRYRPRKGPLVK</sequence>
<keyword evidence="3" id="KW-1185">Reference proteome</keyword>
<evidence type="ECO:0000256" key="1">
    <source>
        <dbReference type="SAM" id="MobiDB-lite"/>
    </source>
</evidence>